<feature type="transmembrane region" description="Helical" evidence="2">
    <location>
        <begin position="302"/>
        <end position="320"/>
    </location>
</feature>
<accession>A0AB34JXU1</accession>
<feature type="region of interest" description="Disordered" evidence="1">
    <location>
        <begin position="87"/>
        <end position="111"/>
    </location>
</feature>
<proteinExistence type="predicted"/>
<dbReference type="InterPro" id="IPR036208">
    <property type="entry name" value="VHL_sf"/>
</dbReference>
<dbReference type="SUPFAM" id="SSF49468">
    <property type="entry name" value="VHL"/>
    <property type="match status" value="1"/>
</dbReference>
<protein>
    <submittedName>
        <fullName evidence="3">Uncharacterized protein</fullName>
    </submittedName>
</protein>
<evidence type="ECO:0000313" key="3">
    <source>
        <dbReference type="EMBL" id="KAL1525732.1"/>
    </source>
</evidence>
<evidence type="ECO:0000313" key="4">
    <source>
        <dbReference type="Proteomes" id="UP001515480"/>
    </source>
</evidence>
<evidence type="ECO:0000256" key="1">
    <source>
        <dbReference type="SAM" id="MobiDB-lite"/>
    </source>
</evidence>
<gene>
    <name evidence="3" type="ORF">AB1Y20_020576</name>
</gene>
<sequence>MAGMVTLQLSFHSDVDEAAALIWVADNGNGAETQYLELARGASVRQATYPGHCWLLRGKTSRQVIGRVVAQEHPAVQQHVLGVQAGAAAPADADPASASSVHSSDGAPQLSGGVWVSTDDESIQHRFERLPSSPLAPAEWVEKDASGAEIGQLVQLDAVVHTRWLWWTTAIFKRWLRMDHGQEHLVLSALSIAAAYQLDQVSVPWPDWLRHFASRAGPQPGMLLMVLAFLLGALVAALVPLTETYVVLFNRATSLEVKLADTQGFAREPAARPGHAPHWRIVCEGHFEELPPDVRQLQGQRGYHAAFVAAVLVAVAAAVLR</sequence>
<keyword evidence="2" id="KW-0812">Transmembrane</keyword>
<keyword evidence="2" id="KW-1133">Transmembrane helix</keyword>
<name>A0AB34JXU1_PRYPA</name>
<keyword evidence="4" id="KW-1185">Reference proteome</keyword>
<dbReference type="AlphaFoldDB" id="A0AB34JXU1"/>
<comment type="caution">
    <text evidence="3">The sequence shown here is derived from an EMBL/GenBank/DDBJ whole genome shotgun (WGS) entry which is preliminary data.</text>
</comment>
<feature type="compositionally biased region" description="Low complexity" evidence="1">
    <location>
        <begin position="87"/>
        <end position="108"/>
    </location>
</feature>
<dbReference type="Proteomes" id="UP001515480">
    <property type="component" value="Unassembled WGS sequence"/>
</dbReference>
<feature type="transmembrane region" description="Helical" evidence="2">
    <location>
        <begin position="222"/>
        <end position="241"/>
    </location>
</feature>
<keyword evidence="2" id="KW-0472">Membrane</keyword>
<dbReference type="InterPro" id="IPR037140">
    <property type="entry name" value="VHL_beta_dom_sf"/>
</dbReference>
<reference evidence="3 4" key="1">
    <citation type="journal article" date="2024" name="Science">
        <title>Giant polyketide synthase enzymes in the biosynthesis of giant marine polyether toxins.</title>
        <authorList>
            <person name="Fallon T.R."/>
            <person name="Shende V.V."/>
            <person name="Wierzbicki I.H."/>
            <person name="Pendleton A.L."/>
            <person name="Watervoot N.F."/>
            <person name="Auber R.P."/>
            <person name="Gonzalez D.J."/>
            <person name="Wisecaver J.H."/>
            <person name="Moore B.S."/>
        </authorList>
    </citation>
    <scope>NUCLEOTIDE SEQUENCE [LARGE SCALE GENOMIC DNA]</scope>
    <source>
        <strain evidence="3 4">12B1</strain>
    </source>
</reference>
<dbReference type="Gene3D" id="2.60.40.780">
    <property type="entry name" value="von Hippel-Lindau disease tumour suppressor, beta domain"/>
    <property type="match status" value="1"/>
</dbReference>
<dbReference type="EMBL" id="JBGBPQ010000004">
    <property type="protein sequence ID" value="KAL1525732.1"/>
    <property type="molecule type" value="Genomic_DNA"/>
</dbReference>
<evidence type="ECO:0000256" key="2">
    <source>
        <dbReference type="SAM" id="Phobius"/>
    </source>
</evidence>
<organism evidence="3 4">
    <name type="scientific">Prymnesium parvum</name>
    <name type="common">Toxic golden alga</name>
    <dbReference type="NCBI Taxonomy" id="97485"/>
    <lineage>
        <taxon>Eukaryota</taxon>
        <taxon>Haptista</taxon>
        <taxon>Haptophyta</taxon>
        <taxon>Prymnesiophyceae</taxon>
        <taxon>Prymnesiales</taxon>
        <taxon>Prymnesiaceae</taxon>
        <taxon>Prymnesium</taxon>
    </lineage>
</organism>